<evidence type="ECO:0000313" key="2">
    <source>
        <dbReference type="EMBL" id="KAK7020373.1"/>
    </source>
</evidence>
<reference evidence="2 3" key="1">
    <citation type="journal article" date="2024" name="J Genomics">
        <title>Draft genome sequencing and assembly of Favolaschia claudopus CIRM-BRFM 2984 isolated from oak limbs.</title>
        <authorList>
            <person name="Navarro D."/>
            <person name="Drula E."/>
            <person name="Chaduli D."/>
            <person name="Cazenave R."/>
            <person name="Ahrendt S."/>
            <person name="Wang J."/>
            <person name="Lipzen A."/>
            <person name="Daum C."/>
            <person name="Barry K."/>
            <person name="Grigoriev I.V."/>
            <person name="Favel A."/>
            <person name="Rosso M.N."/>
            <person name="Martin F."/>
        </authorList>
    </citation>
    <scope>NUCLEOTIDE SEQUENCE [LARGE SCALE GENOMIC DNA]</scope>
    <source>
        <strain evidence="2 3">CIRM-BRFM 2984</strain>
    </source>
</reference>
<evidence type="ECO:0000313" key="3">
    <source>
        <dbReference type="Proteomes" id="UP001362999"/>
    </source>
</evidence>
<accession>A0AAW0B4P5</accession>
<dbReference type="EMBL" id="JAWWNJ010000041">
    <property type="protein sequence ID" value="KAK7020373.1"/>
    <property type="molecule type" value="Genomic_DNA"/>
</dbReference>
<sequence length="83" mass="8558">MQFLATLFASLVAVAIANPLGDMAARDPAGGLHCDIIPFLNCTGGIDQQSACGDDWKCPGNGLHPIIANQTCATDCVCIIPCP</sequence>
<evidence type="ECO:0000256" key="1">
    <source>
        <dbReference type="SAM" id="SignalP"/>
    </source>
</evidence>
<name>A0AAW0B4P5_9AGAR</name>
<feature type="chain" id="PRO_5043339843" evidence="1">
    <location>
        <begin position="18"/>
        <end position="83"/>
    </location>
</feature>
<keyword evidence="3" id="KW-1185">Reference proteome</keyword>
<organism evidence="2 3">
    <name type="scientific">Favolaschia claudopus</name>
    <dbReference type="NCBI Taxonomy" id="2862362"/>
    <lineage>
        <taxon>Eukaryota</taxon>
        <taxon>Fungi</taxon>
        <taxon>Dikarya</taxon>
        <taxon>Basidiomycota</taxon>
        <taxon>Agaricomycotina</taxon>
        <taxon>Agaricomycetes</taxon>
        <taxon>Agaricomycetidae</taxon>
        <taxon>Agaricales</taxon>
        <taxon>Marasmiineae</taxon>
        <taxon>Mycenaceae</taxon>
        <taxon>Favolaschia</taxon>
    </lineage>
</organism>
<keyword evidence="1" id="KW-0732">Signal</keyword>
<dbReference type="Proteomes" id="UP001362999">
    <property type="component" value="Unassembled WGS sequence"/>
</dbReference>
<dbReference type="AlphaFoldDB" id="A0AAW0B4P5"/>
<comment type="caution">
    <text evidence="2">The sequence shown here is derived from an EMBL/GenBank/DDBJ whole genome shotgun (WGS) entry which is preliminary data.</text>
</comment>
<protein>
    <submittedName>
        <fullName evidence="2">Uncharacterized protein</fullName>
    </submittedName>
</protein>
<feature type="signal peptide" evidence="1">
    <location>
        <begin position="1"/>
        <end position="17"/>
    </location>
</feature>
<proteinExistence type="predicted"/>
<gene>
    <name evidence="2" type="ORF">R3P38DRAFT_3272237</name>
</gene>